<dbReference type="REBASE" id="262743">
    <property type="entry name" value="M.Fsp2155ORF4725P"/>
</dbReference>
<dbReference type="InterPro" id="IPR004546">
    <property type="entry name" value="Restrct_endonuc_T1M"/>
</dbReference>
<dbReference type="PANTHER" id="PTHR42933:SF3">
    <property type="entry name" value="TYPE I RESTRICTION ENZYME MJAVIII METHYLASE SUBUNIT"/>
    <property type="match status" value="1"/>
</dbReference>
<dbReference type="InterPro" id="IPR038333">
    <property type="entry name" value="T1MK-like_N_sf"/>
</dbReference>
<organism evidence="11 12">
    <name type="scientific">Francisella opportunistica</name>
    <dbReference type="NCBI Taxonomy" id="2016517"/>
    <lineage>
        <taxon>Bacteria</taxon>
        <taxon>Pseudomonadati</taxon>
        <taxon>Pseudomonadota</taxon>
        <taxon>Gammaproteobacteria</taxon>
        <taxon>Thiotrichales</taxon>
        <taxon>Francisellaceae</taxon>
        <taxon>Francisella</taxon>
    </lineage>
</organism>
<evidence type="ECO:0000256" key="6">
    <source>
        <dbReference type="ARBA" id="ARBA00022747"/>
    </source>
</evidence>
<dbReference type="Gene3D" id="1.20.1260.30">
    <property type="match status" value="1"/>
</dbReference>
<proteinExistence type="inferred from homology"/>
<evidence type="ECO:0000256" key="2">
    <source>
        <dbReference type="ARBA" id="ARBA00011900"/>
    </source>
</evidence>
<dbReference type="GO" id="GO:0008170">
    <property type="term" value="F:N-methyltransferase activity"/>
    <property type="evidence" value="ECO:0007669"/>
    <property type="project" value="InterPro"/>
</dbReference>
<dbReference type="GO" id="GO:0003677">
    <property type="term" value="F:DNA binding"/>
    <property type="evidence" value="ECO:0007669"/>
    <property type="project" value="InterPro"/>
</dbReference>
<feature type="domain" description="DNA methylase adenine-specific" evidence="9">
    <location>
        <begin position="159"/>
        <end position="461"/>
    </location>
</feature>
<keyword evidence="5" id="KW-0949">S-adenosyl-L-methionine</keyword>
<comment type="catalytic activity">
    <reaction evidence="7">
        <text>a 2'-deoxyadenosine in DNA + S-adenosyl-L-methionine = an N(6)-methyl-2'-deoxyadenosine in DNA + S-adenosyl-L-homocysteine + H(+)</text>
        <dbReference type="Rhea" id="RHEA:15197"/>
        <dbReference type="Rhea" id="RHEA-COMP:12418"/>
        <dbReference type="Rhea" id="RHEA-COMP:12419"/>
        <dbReference type="ChEBI" id="CHEBI:15378"/>
        <dbReference type="ChEBI" id="CHEBI:57856"/>
        <dbReference type="ChEBI" id="CHEBI:59789"/>
        <dbReference type="ChEBI" id="CHEBI:90615"/>
        <dbReference type="ChEBI" id="CHEBI:90616"/>
        <dbReference type="EC" id="2.1.1.72"/>
    </reaction>
</comment>
<comment type="similarity">
    <text evidence="1">Belongs to the N(4)/N(6)-methyltransferase family.</text>
</comment>
<reference evidence="11 12" key="1">
    <citation type="submission" date="2017-07" db="EMBL/GenBank/DDBJ databases">
        <title>Complete genome sequences and comparative analysis of the novel pathogen Francisella opportunistica.</title>
        <authorList>
            <person name="Dietrich E.A."/>
            <person name="Kingry L.C."/>
            <person name="Petersen J.M."/>
        </authorList>
    </citation>
    <scope>NUCLEOTIDE SEQUENCE [LARGE SCALE GENOMIC DNA]</scope>
    <source>
        <strain evidence="11 12">14-2155</strain>
    </source>
</reference>
<evidence type="ECO:0000256" key="5">
    <source>
        <dbReference type="ARBA" id="ARBA00022691"/>
    </source>
</evidence>
<keyword evidence="4" id="KW-0808">Transferase</keyword>
<accession>A0A345JRI9</accession>
<evidence type="ECO:0000256" key="1">
    <source>
        <dbReference type="ARBA" id="ARBA00006594"/>
    </source>
</evidence>
<dbReference type="PROSITE" id="PS00092">
    <property type="entry name" value="N6_MTASE"/>
    <property type="match status" value="1"/>
</dbReference>
<dbReference type="PANTHER" id="PTHR42933">
    <property type="entry name" value="SLR6095 PROTEIN"/>
    <property type="match status" value="1"/>
</dbReference>
<dbReference type="NCBIfam" id="TIGR00497">
    <property type="entry name" value="hsdM"/>
    <property type="match status" value="1"/>
</dbReference>
<keyword evidence="12" id="KW-1185">Reference proteome</keyword>
<gene>
    <name evidence="11" type="ORF">CGC43_04725</name>
</gene>
<dbReference type="EMBL" id="CP022375">
    <property type="protein sequence ID" value="AXH29935.1"/>
    <property type="molecule type" value="Genomic_DNA"/>
</dbReference>
<dbReference type="Pfam" id="PF02384">
    <property type="entry name" value="N6_Mtase"/>
    <property type="match status" value="1"/>
</dbReference>
<keyword evidence="8" id="KW-0175">Coiled coil</keyword>
<feature type="domain" description="N6 adenine-specific DNA methyltransferase N-terminal" evidence="10">
    <location>
        <begin position="9"/>
        <end position="144"/>
    </location>
</feature>
<dbReference type="RefSeq" id="WP_071629206.1">
    <property type="nucleotide sequence ID" value="NZ_CP022375.1"/>
</dbReference>
<evidence type="ECO:0000256" key="8">
    <source>
        <dbReference type="SAM" id="Coils"/>
    </source>
</evidence>
<name>A0A345JRI9_9GAMM</name>
<keyword evidence="6" id="KW-0680">Restriction system</keyword>
<dbReference type="GO" id="GO:0032259">
    <property type="term" value="P:methylation"/>
    <property type="evidence" value="ECO:0007669"/>
    <property type="project" value="UniProtKB-KW"/>
</dbReference>
<evidence type="ECO:0000256" key="7">
    <source>
        <dbReference type="ARBA" id="ARBA00047942"/>
    </source>
</evidence>
<dbReference type="GO" id="GO:0009307">
    <property type="term" value="P:DNA restriction-modification system"/>
    <property type="evidence" value="ECO:0007669"/>
    <property type="project" value="UniProtKB-KW"/>
</dbReference>
<evidence type="ECO:0000259" key="10">
    <source>
        <dbReference type="Pfam" id="PF12161"/>
    </source>
</evidence>
<dbReference type="InterPro" id="IPR029063">
    <property type="entry name" value="SAM-dependent_MTases_sf"/>
</dbReference>
<dbReference type="InterPro" id="IPR051537">
    <property type="entry name" value="DNA_Adenine_Mtase"/>
</dbReference>
<dbReference type="InterPro" id="IPR022749">
    <property type="entry name" value="D12N6_MeTrfase_N"/>
</dbReference>
<dbReference type="PRINTS" id="PR00507">
    <property type="entry name" value="N12N6MTFRASE"/>
</dbReference>
<keyword evidence="3" id="KW-0489">Methyltransferase</keyword>
<evidence type="ECO:0000256" key="3">
    <source>
        <dbReference type="ARBA" id="ARBA00022603"/>
    </source>
</evidence>
<dbReference type="OrthoDB" id="5749002at2"/>
<dbReference type="KEGG" id="foo:CGC45_04710"/>
<dbReference type="Gene3D" id="3.40.50.150">
    <property type="entry name" value="Vaccinia Virus protein VP39"/>
    <property type="match status" value="1"/>
</dbReference>
<dbReference type="InterPro" id="IPR002052">
    <property type="entry name" value="DNA_methylase_N6_adenine_CS"/>
</dbReference>
<dbReference type="GO" id="GO:0009007">
    <property type="term" value="F:site-specific DNA-methyltransferase (adenine-specific) activity"/>
    <property type="evidence" value="ECO:0007669"/>
    <property type="project" value="UniProtKB-EC"/>
</dbReference>
<dbReference type="Pfam" id="PF12161">
    <property type="entry name" value="HsdM_N"/>
    <property type="match status" value="1"/>
</dbReference>
<evidence type="ECO:0000313" key="11">
    <source>
        <dbReference type="EMBL" id="AXH29935.1"/>
    </source>
</evidence>
<dbReference type="InterPro" id="IPR003356">
    <property type="entry name" value="DNA_methylase_A-5"/>
</dbReference>
<protein>
    <recommendedName>
        <fullName evidence="2">site-specific DNA-methyltransferase (adenine-specific)</fullName>
        <ecNumber evidence="2">2.1.1.72</ecNumber>
    </recommendedName>
</protein>
<feature type="coiled-coil region" evidence="8">
    <location>
        <begin position="465"/>
        <end position="492"/>
    </location>
</feature>
<dbReference type="SUPFAM" id="SSF53335">
    <property type="entry name" value="S-adenosyl-L-methionine-dependent methyltransferases"/>
    <property type="match status" value="1"/>
</dbReference>
<sequence length="495" mass="55811">MQKTTQKEINQIVWNACDSFRGSIDGSVYKDYILSMLFVKYLSDFYKEKKQQLSLKYNGDESRIERALQREKFTLDDSCTFDYLLANKDKENLGEIINAALDRIEEDNPIKLTGIFRGVDFNDAKNLGDTKERNKILKHLLEDFSNPKLDLSPSKLEGNDVIGDSYEYLIANFAGDAGKKGGEFFTPSQVSLLLAVLAQAKEGDEIYDPTCGSGSLLIKAAKEIGSENFALYGQEKNSATHSLCRMNMFLHDINDANIQLGDTIRNPRILENDKLKKFDVVVANPPFSLDKWGADDVASDVYSRFEFGIPPKSKGDYAFIQHMLASLNESGRMAVVVPHGVLFRGAAEGKIRQQIIDNNLLDTVIGLPSNLFFGTSIPACIMVFKKQKDSKDVLFIDASNEFEKGKNQNKLTDEHIKKIADTYKARAELDKYSHIASFEEIQENDYNLNIPRYVDTFEEEEPVNIEATKQAIAELEAKREALKTKMAEYLKELGV</sequence>
<dbReference type="AlphaFoldDB" id="A0A345JRI9"/>
<evidence type="ECO:0000256" key="4">
    <source>
        <dbReference type="ARBA" id="ARBA00022679"/>
    </source>
</evidence>
<evidence type="ECO:0000259" key="9">
    <source>
        <dbReference type="Pfam" id="PF02384"/>
    </source>
</evidence>
<evidence type="ECO:0000313" key="12">
    <source>
        <dbReference type="Proteomes" id="UP000253862"/>
    </source>
</evidence>
<dbReference type="EC" id="2.1.1.72" evidence="2"/>
<dbReference type="Proteomes" id="UP000253862">
    <property type="component" value="Chromosome"/>
</dbReference>